<keyword evidence="1" id="KW-1133">Transmembrane helix</keyword>
<sequence>MQIMLLLASSSTYLFHASFFVSSVLFTLWYTVTLATIKGECLTSQLYHLTLTFNSPPYDFLFFFCSCMIQFFV</sequence>
<evidence type="ECO:0000313" key="3">
    <source>
        <dbReference type="Proteomes" id="UP000447434"/>
    </source>
</evidence>
<keyword evidence="1" id="KW-0812">Transmembrane</keyword>
<gene>
    <name evidence="2" type="ORF">Lalb_Chr16g0377781</name>
</gene>
<evidence type="ECO:0000256" key="1">
    <source>
        <dbReference type="SAM" id="Phobius"/>
    </source>
</evidence>
<keyword evidence="3" id="KW-1185">Reference proteome</keyword>
<accession>A0A6A4P535</accession>
<evidence type="ECO:0000313" key="2">
    <source>
        <dbReference type="EMBL" id="KAE9596601.1"/>
    </source>
</evidence>
<protein>
    <submittedName>
        <fullName evidence="2">Uncharacterized protein</fullName>
    </submittedName>
</protein>
<name>A0A6A4P535_LUPAL</name>
<dbReference type="Proteomes" id="UP000447434">
    <property type="component" value="Chromosome 16"/>
</dbReference>
<dbReference type="EMBL" id="WOCE01000016">
    <property type="protein sequence ID" value="KAE9596601.1"/>
    <property type="molecule type" value="Genomic_DNA"/>
</dbReference>
<feature type="transmembrane region" description="Helical" evidence="1">
    <location>
        <begin position="12"/>
        <end position="32"/>
    </location>
</feature>
<organism evidence="2 3">
    <name type="scientific">Lupinus albus</name>
    <name type="common">White lupine</name>
    <name type="synonym">Lupinus termis</name>
    <dbReference type="NCBI Taxonomy" id="3870"/>
    <lineage>
        <taxon>Eukaryota</taxon>
        <taxon>Viridiplantae</taxon>
        <taxon>Streptophyta</taxon>
        <taxon>Embryophyta</taxon>
        <taxon>Tracheophyta</taxon>
        <taxon>Spermatophyta</taxon>
        <taxon>Magnoliopsida</taxon>
        <taxon>eudicotyledons</taxon>
        <taxon>Gunneridae</taxon>
        <taxon>Pentapetalae</taxon>
        <taxon>rosids</taxon>
        <taxon>fabids</taxon>
        <taxon>Fabales</taxon>
        <taxon>Fabaceae</taxon>
        <taxon>Papilionoideae</taxon>
        <taxon>50 kb inversion clade</taxon>
        <taxon>genistoids sensu lato</taxon>
        <taxon>core genistoids</taxon>
        <taxon>Genisteae</taxon>
        <taxon>Lupinus</taxon>
    </lineage>
</organism>
<comment type="caution">
    <text evidence="2">The sequence shown here is derived from an EMBL/GenBank/DDBJ whole genome shotgun (WGS) entry which is preliminary data.</text>
</comment>
<keyword evidence="1" id="KW-0472">Membrane</keyword>
<proteinExistence type="predicted"/>
<reference evidence="3" key="1">
    <citation type="journal article" date="2020" name="Nat. Commun.">
        <title>Genome sequence of the cluster root forming white lupin.</title>
        <authorList>
            <person name="Hufnagel B."/>
            <person name="Marques A."/>
            <person name="Soriano A."/>
            <person name="Marques L."/>
            <person name="Divol F."/>
            <person name="Doumas P."/>
            <person name="Sallet E."/>
            <person name="Mancinotti D."/>
            <person name="Carrere S."/>
            <person name="Marande W."/>
            <person name="Arribat S."/>
            <person name="Keller J."/>
            <person name="Huneau C."/>
            <person name="Blein T."/>
            <person name="Aime D."/>
            <person name="Laguerre M."/>
            <person name="Taylor J."/>
            <person name="Schubert V."/>
            <person name="Nelson M."/>
            <person name="Geu-Flores F."/>
            <person name="Crespi M."/>
            <person name="Gallardo-Guerrero K."/>
            <person name="Delaux P.-M."/>
            <person name="Salse J."/>
            <person name="Berges H."/>
            <person name="Guyot R."/>
            <person name="Gouzy J."/>
            <person name="Peret B."/>
        </authorList>
    </citation>
    <scope>NUCLEOTIDE SEQUENCE [LARGE SCALE GENOMIC DNA]</scope>
    <source>
        <strain evidence="3">cv. Amiga</strain>
    </source>
</reference>
<dbReference type="AlphaFoldDB" id="A0A6A4P535"/>